<protein>
    <submittedName>
        <fullName evidence="1">Uncharacterized protein</fullName>
    </submittedName>
</protein>
<accession>A0A239PH34</accession>
<evidence type="ECO:0000313" key="2">
    <source>
        <dbReference type="Proteomes" id="UP000198362"/>
    </source>
</evidence>
<dbReference type="RefSeq" id="WP_089256138.1">
    <property type="nucleotide sequence ID" value="NZ_FZPH01000036.1"/>
</dbReference>
<evidence type="ECO:0000313" key="1">
    <source>
        <dbReference type="EMBL" id="SNT66282.1"/>
    </source>
</evidence>
<organism evidence="1 2">
    <name type="scientific">Asanoa hainanensis</name>
    <dbReference type="NCBI Taxonomy" id="560556"/>
    <lineage>
        <taxon>Bacteria</taxon>
        <taxon>Bacillati</taxon>
        <taxon>Actinomycetota</taxon>
        <taxon>Actinomycetes</taxon>
        <taxon>Micromonosporales</taxon>
        <taxon>Micromonosporaceae</taxon>
        <taxon>Asanoa</taxon>
    </lineage>
</organism>
<dbReference type="AlphaFoldDB" id="A0A239PH34"/>
<keyword evidence="2" id="KW-1185">Reference proteome</keyword>
<proteinExistence type="predicted"/>
<sequence>MTSSTDPRITRVQAAHAAVARAAAVEEQTIRDVHADGAEASAIARHGLGTTGRERVHNILKREPAEPSPPPLTPTIYLRGAGVDDDTWDRVDRAMWARGWATVRDRTSAWHLERGGVPVVYVDFSTNVEVDDHRAVIVQLVRARHNVVERLGTVGSRLEDKTLSELVRVNPDARELLDAMVTLVDQEPELQPRNGFMRGWPYRKVDGRLVLDEKVLARWVGGVLHER</sequence>
<gene>
    <name evidence="1" type="ORF">SAMN05421812_13629</name>
</gene>
<dbReference type="OrthoDB" id="9758751at2"/>
<dbReference type="EMBL" id="FZPH01000036">
    <property type="protein sequence ID" value="SNT66282.1"/>
    <property type="molecule type" value="Genomic_DNA"/>
</dbReference>
<reference evidence="1 2" key="1">
    <citation type="submission" date="2017-06" db="EMBL/GenBank/DDBJ databases">
        <authorList>
            <person name="Kim H.J."/>
            <person name="Triplett B.A."/>
        </authorList>
    </citation>
    <scope>NUCLEOTIDE SEQUENCE [LARGE SCALE GENOMIC DNA]</scope>
    <source>
        <strain evidence="1 2">CGMCC 4.5593</strain>
    </source>
</reference>
<dbReference type="Proteomes" id="UP000198362">
    <property type="component" value="Unassembled WGS sequence"/>
</dbReference>
<name>A0A239PH34_9ACTN</name>